<dbReference type="InterPro" id="IPR013762">
    <property type="entry name" value="Integrase-like_cat_sf"/>
</dbReference>
<dbReference type="Gene3D" id="1.10.443.10">
    <property type="entry name" value="Intergrase catalytic core"/>
    <property type="match status" value="1"/>
</dbReference>
<name>A0A8J3R2G9_9ACTN</name>
<dbReference type="EMBL" id="BONZ01000097">
    <property type="protein sequence ID" value="GIH20453.1"/>
    <property type="molecule type" value="Genomic_DNA"/>
</dbReference>
<evidence type="ECO:0000313" key="3">
    <source>
        <dbReference type="EMBL" id="GIH20453.1"/>
    </source>
</evidence>
<protein>
    <recommendedName>
        <fullName evidence="2">Tyr recombinase domain-containing protein</fullName>
    </recommendedName>
</protein>
<dbReference type="InterPro" id="IPR011010">
    <property type="entry name" value="DNA_brk_join_enz"/>
</dbReference>
<proteinExistence type="predicted"/>
<dbReference type="Pfam" id="PF00589">
    <property type="entry name" value="Phage_integrase"/>
    <property type="match status" value="1"/>
</dbReference>
<accession>A0A8J3R2G9</accession>
<evidence type="ECO:0000313" key="4">
    <source>
        <dbReference type="Proteomes" id="UP000642748"/>
    </source>
</evidence>
<dbReference type="GO" id="GO:0015074">
    <property type="term" value="P:DNA integration"/>
    <property type="evidence" value="ECO:0007669"/>
    <property type="project" value="InterPro"/>
</dbReference>
<dbReference type="GO" id="GO:0003677">
    <property type="term" value="F:DNA binding"/>
    <property type="evidence" value="ECO:0007669"/>
    <property type="project" value="InterPro"/>
</dbReference>
<dbReference type="InterPro" id="IPR002104">
    <property type="entry name" value="Integrase_catalytic"/>
</dbReference>
<dbReference type="Proteomes" id="UP000642748">
    <property type="component" value="Unassembled WGS sequence"/>
</dbReference>
<sequence length="157" mass="17307">MTGVRRGELLGLKWEKIDLEGRALAVHWQRTTTSRNGVIEKAPKGKSKRTVPLGSVANTVLRAHRERQDAEKTAAAEIYEDGDYVFCREDGLLRSTRGRSCRRSDDRRQIRPLVRGNRIRNEAGRRIVDGLPVASAVSGDLCLVSVIGVRGSSGSVV</sequence>
<gene>
    <name evidence="3" type="ORF">Raf01_86250</name>
</gene>
<keyword evidence="1" id="KW-0233">DNA recombination</keyword>
<organism evidence="3 4">
    <name type="scientific">Rugosimonospora africana</name>
    <dbReference type="NCBI Taxonomy" id="556532"/>
    <lineage>
        <taxon>Bacteria</taxon>
        <taxon>Bacillati</taxon>
        <taxon>Actinomycetota</taxon>
        <taxon>Actinomycetes</taxon>
        <taxon>Micromonosporales</taxon>
        <taxon>Micromonosporaceae</taxon>
        <taxon>Rugosimonospora</taxon>
    </lineage>
</organism>
<dbReference type="GO" id="GO:0006310">
    <property type="term" value="P:DNA recombination"/>
    <property type="evidence" value="ECO:0007669"/>
    <property type="project" value="UniProtKB-KW"/>
</dbReference>
<keyword evidence="4" id="KW-1185">Reference proteome</keyword>
<evidence type="ECO:0000259" key="2">
    <source>
        <dbReference type="Pfam" id="PF00589"/>
    </source>
</evidence>
<feature type="domain" description="Tyr recombinase" evidence="2">
    <location>
        <begin position="2"/>
        <end position="125"/>
    </location>
</feature>
<comment type="caution">
    <text evidence="3">The sequence shown here is derived from an EMBL/GenBank/DDBJ whole genome shotgun (WGS) entry which is preliminary data.</text>
</comment>
<evidence type="ECO:0000256" key="1">
    <source>
        <dbReference type="ARBA" id="ARBA00023172"/>
    </source>
</evidence>
<reference evidence="3" key="1">
    <citation type="submission" date="2021-01" db="EMBL/GenBank/DDBJ databases">
        <title>Whole genome shotgun sequence of Rugosimonospora africana NBRC 104875.</title>
        <authorList>
            <person name="Komaki H."/>
            <person name="Tamura T."/>
        </authorList>
    </citation>
    <scope>NUCLEOTIDE SEQUENCE</scope>
    <source>
        <strain evidence="3">NBRC 104875</strain>
    </source>
</reference>
<dbReference type="SUPFAM" id="SSF56349">
    <property type="entry name" value="DNA breaking-rejoining enzymes"/>
    <property type="match status" value="1"/>
</dbReference>
<dbReference type="AlphaFoldDB" id="A0A8J3R2G9"/>